<keyword evidence="3 5" id="KW-0732">Signal</keyword>
<sequence>MKKISALLLAGVMAATALAGCGGSNSTTAKGSSETENDWTYIQNKGEFVIGITYFEPMNYMDENGNLTGFETEFATKVCEKMGVTPKFQKIDWDSKEVELNAKTIDCIWNGLTITEERKENMSISTPYMENKQVMVAKADIADQLTSADALKGKTVVAEKKSAGEEVAQSDEFFTSADYVSVDSQAKALLEVKSGTADVAVIDYVMSIGTLAEGSDYSDLKVVSDKAFSPEQYGIALRKDGKETLAKLNDAIQACADDGSLEQIAEKYNLQDLLLVKAK</sequence>
<dbReference type="InterPro" id="IPR018313">
    <property type="entry name" value="SBP_3_CS"/>
</dbReference>
<evidence type="ECO:0000313" key="7">
    <source>
        <dbReference type="EMBL" id="MBC5727845.1"/>
    </source>
</evidence>
<dbReference type="SUPFAM" id="SSF53850">
    <property type="entry name" value="Periplasmic binding protein-like II"/>
    <property type="match status" value="1"/>
</dbReference>
<dbReference type="PROSITE" id="PS01039">
    <property type="entry name" value="SBP_BACTERIAL_3"/>
    <property type="match status" value="1"/>
</dbReference>
<feature type="signal peptide" evidence="5">
    <location>
        <begin position="1"/>
        <end position="19"/>
    </location>
</feature>
<comment type="similarity">
    <text evidence="2 4">Belongs to the bacterial solute-binding protein 3 family.</text>
</comment>
<evidence type="ECO:0000256" key="3">
    <source>
        <dbReference type="ARBA" id="ARBA00022729"/>
    </source>
</evidence>
<evidence type="ECO:0000256" key="5">
    <source>
        <dbReference type="SAM" id="SignalP"/>
    </source>
</evidence>
<evidence type="ECO:0000313" key="8">
    <source>
        <dbReference type="Proteomes" id="UP000636755"/>
    </source>
</evidence>
<evidence type="ECO:0000256" key="2">
    <source>
        <dbReference type="ARBA" id="ARBA00010333"/>
    </source>
</evidence>
<dbReference type="InterPro" id="IPR001638">
    <property type="entry name" value="Solute-binding_3/MltF_N"/>
</dbReference>
<name>A0ABR7HK33_9FIRM</name>
<dbReference type="Pfam" id="PF00497">
    <property type="entry name" value="SBP_bac_3"/>
    <property type="match status" value="1"/>
</dbReference>
<evidence type="ECO:0000256" key="1">
    <source>
        <dbReference type="ARBA" id="ARBA00004196"/>
    </source>
</evidence>
<feature type="domain" description="Solute-binding protein family 3/N-terminal" evidence="6">
    <location>
        <begin position="47"/>
        <end position="272"/>
    </location>
</feature>
<comment type="subcellular location">
    <subcellularLocation>
        <location evidence="1">Cell envelope</location>
    </subcellularLocation>
</comment>
<dbReference type="PANTHER" id="PTHR35936">
    <property type="entry name" value="MEMBRANE-BOUND LYTIC MUREIN TRANSGLYCOSYLASE F"/>
    <property type="match status" value="1"/>
</dbReference>
<evidence type="ECO:0000259" key="6">
    <source>
        <dbReference type="SMART" id="SM00062"/>
    </source>
</evidence>
<accession>A0ABR7HK33</accession>
<comment type="caution">
    <text evidence="7">The sequence shown here is derived from an EMBL/GenBank/DDBJ whole genome shotgun (WGS) entry which is preliminary data.</text>
</comment>
<reference evidence="7 8" key="1">
    <citation type="submission" date="2020-08" db="EMBL/GenBank/DDBJ databases">
        <title>Genome public.</title>
        <authorList>
            <person name="Liu C."/>
            <person name="Sun Q."/>
        </authorList>
    </citation>
    <scope>NUCLEOTIDE SEQUENCE [LARGE SCALE GENOMIC DNA]</scope>
    <source>
        <strain evidence="7 8">NSJ-71</strain>
    </source>
</reference>
<dbReference type="EMBL" id="JACOPS010000002">
    <property type="protein sequence ID" value="MBC5727845.1"/>
    <property type="molecule type" value="Genomic_DNA"/>
</dbReference>
<dbReference type="SMART" id="SM00062">
    <property type="entry name" value="PBPb"/>
    <property type="match status" value="1"/>
</dbReference>
<dbReference type="PANTHER" id="PTHR35936:SF34">
    <property type="entry name" value="ABC TRANSPORTER EXTRACELLULAR-BINDING PROTEIN YCKB-RELATED"/>
    <property type="match status" value="1"/>
</dbReference>
<dbReference type="Proteomes" id="UP000636755">
    <property type="component" value="Unassembled WGS sequence"/>
</dbReference>
<organism evidence="7 8">
    <name type="scientific">Ruminococcus intestinalis</name>
    <dbReference type="NCBI Taxonomy" id="2763066"/>
    <lineage>
        <taxon>Bacteria</taxon>
        <taxon>Bacillati</taxon>
        <taxon>Bacillota</taxon>
        <taxon>Clostridia</taxon>
        <taxon>Eubacteriales</taxon>
        <taxon>Oscillospiraceae</taxon>
        <taxon>Ruminococcus</taxon>
    </lineage>
</organism>
<gene>
    <name evidence="7" type="ORF">H8R91_04805</name>
</gene>
<keyword evidence="8" id="KW-1185">Reference proteome</keyword>
<dbReference type="Gene3D" id="3.40.190.10">
    <property type="entry name" value="Periplasmic binding protein-like II"/>
    <property type="match status" value="2"/>
</dbReference>
<protein>
    <submittedName>
        <fullName evidence="7">Transporter substrate-binding domain-containing protein</fullName>
    </submittedName>
</protein>
<feature type="chain" id="PRO_5046383205" evidence="5">
    <location>
        <begin position="20"/>
        <end position="279"/>
    </location>
</feature>
<dbReference type="PROSITE" id="PS51257">
    <property type="entry name" value="PROKAR_LIPOPROTEIN"/>
    <property type="match status" value="1"/>
</dbReference>
<dbReference type="RefSeq" id="WP_186935101.1">
    <property type="nucleotide sequence ID" value="NZ_JACOPS010000002.1"/>
</dbReference>
<evidence type="ECO:0000256" key="4">
    <source>
        <dbReference type="RuleBase" id="RU003744"/>
    </source>
</evidence>
<proteinExistence type="inferred from homology"/>